<reference evidence="1 2" key="1">
    <citation type="journal article" date="2013" name="Mar. Genomics">
        <title>Expression of sulfatases in Rhodopirellula baltica and the diversity of sulfatases in the genus Rhodopirellula.</title>
        <authorList>
            <person name="Wegner C.E."/>
            <person name="Richter-Heitmann T."/>
            <person name="Klindworth A."/>
            <person name="Klockow C."/>
            <person name="Richter M."/>
            <person name="Achstetter T."/>
            <person name="Glockner F.O."/>
            <person name="Harder J."/>
        </authorList>
    </citation>
    <scope>NUCLEOTIDE SEQUENCE [LARGE SCALE GENOMIC DNA]</scope>
    <source>
        <strain evidence="1 2">SM1</strain>
    </source>
</reference>
<evidence type="ECO:0000313" key="1">
    <source>
        <dbReference type="EMBL" id="EMI19119.1"/>
    </source>
</evidence>
<dbReference type="InterPro" id="IPR011990">
    <property type="entry name" value="TPR-like_helical_dom_sf"/>
</dbReference>
<keyword evidence="2" id="KW-1185">Reference proteome</keyword>
<dbReference type="PATRIC" id="fig|1265738.3.peg.3954"/>
<accession>M5RYW3</accession>
<evidence type="ECO:0000313" key="2">
    <source>
        <dbReference type="Proteomes" id="UP000011991"/>
    </source>
</evidence>
<dbReference type="OrthoDB" id="264030at2"/>
<gene>
    <name evidence="1" type="ORF">RMSM_03952</name>
</gene>
<name>M5RYW3_9BACT</name>
<organism evidence="1 2">
    <name type="scientific">Rhodopirellula maiorica SM1</name>
    <dbReference type="NCBI Taxonomy" id="1265738"/>
    <lineage>
        <taxon>Bacteria</taxon>
        <taxon>Pseudomonadati</taxon>
        <taxon>Planctomycetota</taxon>
        <taxon>Planctomycetia</taxon>
        <taxon>Pirellulales</taxon>
        <taxon>Pirellulaceae</taxon>
        <taxon>Novipirellula</taxon>
    </lineage>
</organism>
<dbReference type="EMBL" id="ANOG01000569">
    <property type="protein sequence ID" value="EMI19119.1"/>
    <property type="molecule type" value="Genomic_DNA"/>
</dbReference>
<protein>
    <submittedName>
        <fullName evidence="1">Uncharacterized protein</fullName>
    </submittedName>
</protein>
<dbReference type="Proteomes" id="UP000011991">
    <property type="component" value="Unassembled WGS sequence"/>
</dbReference>
<dbReference type="AlphaFoldDB" id="M5RYW3"/>
<sequence length="224" mass="26008">MSQPDSKHDRLWQLIDEAQAETDHKIANRIFCNAEQLGRELHDREPADAEHCYAIALTYYHRWDSPLERRKCVEWLDKTEQLNPTHPWVPLYLGYQFMDDQRYSDAIGQFSRVNQTYFASIEHHWRNIKTDELILVAFIRNGSTDIDTTRLVRLADRYANAEQVDQPIPTEIVKTLAMAENRDRFDTPAHNIASEVCRLIHACGDTNVFPNELAELETAAKIVG</sequence>
<dbReference type="Gene3D" id="1.25.40.10">
    <property type="entry name" value="Tetratricopeptide repeat domain"/>
    <property type="match status" value="1"/>
</dbReference>
<dbReference type="RefSeq" id="WP_008699380.1">
    <property type="nucleotide sequence ID" value="NZ_ANOG01000569.1"/>
</dbReference>
<dbReference type="SUPFAM" id="SSF48452">
    <property type="entry name" value="TPR-like"/>
    <property type="match status" value="1"/>
</dbReference>
<proteinExistence type="predicted"/>
<comment type="caution">
    <text evidence="1">The sequence shown here is derived from an EMBL/GenBank/DDBJ whole genome shotgun (WGS) entry which is preliminary data.</text>
</comment>